<organism evidence="1 2">
    <name type="scientific">Candidatus Nomurabacteria bacterium RIFCSPHIGHO2_02_FULL_42_19</name>
    <dbReference type="NCBI Taxonomy" id="1801756"/>
    <lineage>
        <taxon>Bacteria</taxon>
        <taxon>Candidatus Nomuraibacteriota</taxon>
    </lineage>
</organism>
<dbReference type="Proteomes" id="UP000179275">
    <property type="component" value="Unassembled WGS sequence"/>
</dbReference>
<accession>A0A1F6W3I6</accession>
<evidence type="ECO:0000313" key="1">
    <source>
        <dbReference type="EMBL" id="OGI76449.1"/>
    </source>
</evidence>
<comment type="caution">
    <text evidence="1">The sequence shown here is derived from an EMBL/GenBank/DDBJ whole genome shotgun (WGS) entry which is preliminary data.</text>
</comment>
<sequence>MKQETRNMKQETKNCQNCKKDFTIEPEDFNFYKKMQVPPPTFCPMCRAQRRTAFRNERKLFKVIDAFTSKEIFSTYPTESGRKIISRDTWLGDNWDAMEYEQDIDFSRPFLEQLHELEMKVPMYNFNVIGMIASPYSFNASRLKNCYLLCNSNESEDCMYGNAVDSCKDCVDNSHISHSERCYESFWLTKCYQCYFTQRCEDSRNLWLCRGCVGCNDCFGCANLVNASYRIFNKQYTKDEYEKELKKMQLHTVSGVIAARTKARAFWDTFPVKSIQGIKNYNSYGSYITNCRNVKDSYLVRESENMRYCQYMQVPRNKDNYDVTNWGEYIELCYETLECGNNAYNLKLSRNCWPTCRNLEYCVHLFSSADCFGCVGLKKKQYCILNKQYTKEEYEALVPKIKKYMEEIPYIDSRGIVYKYGEFFPLEWCPFGYNNTLASQHFPLSKGETLKNNFGWVEAPRGEYKITVQAADIPDAINNITEKITDEIIECANCKNPYRIMQNEYIFLKKENLPIPKICSECRHERRISDRLKIFLYNRSCMCAGTSDETGKYKNTVSHNHKEYPCGETFKTGYAPDRPEIVYCEKCYQQEVY</sequence>
<evidence type="ECO:0000313" key="2">
    <source>
        <dbReference type="Proteomes" id="UP000179275"/>
    </source>
</evidence>
<reference evidence="1 2" key="1">
    <citation type="journal article" date="2016" name="Nat. Commun.">
        <title>Thousands of microbial genomes shed light on interconnected biogeochemical processes in an aquifer system.</title>
        <authorList>
            <person name="Anantharaman K."/>
            <person name="Brown C.T."/>
            <person name="Hug L.A."/>
            <person name="Sharon I."/>
            <person name="Castelle C.J."/>
            <person name="Probst A.J."/>
            <person name="Thomas B.C."/>
            <person name="Singh A."/>
            <person name="Wilkins M.J."/>
            <person name="Karaoz U."/>
            <person name="Brodie E.L."/>
            <person name="Williams K.H."/>
            <person name="Hubbard S.S."/>
            <person name="Banfield J.F."/>
        </authorList>
    </citation>
    <scope>NUCLEOTIDE SEQUENCE [LARGE SCALE GENOMIC DNA]</scope>
</reference>
<dbReference type="AlphaFoldDB" id="A0A1F6W3I6"/>
<protein>
    <submittedName>
        <fullName evidence="1">Uncharacterized protein</fullName>
    </submittedName>
</protein>
<dbReference type="EMBL" id="MFUG01000003">
    <property type="protein sequence ID" value="OGI76449.1"/>
    <property type="molecule type" value="Genomic_DNA"/>
</dbReference>
<dbReference type="STRING" id="1801756.A3C67_02355"/>
<name>A0A1F6W3I6_9BACT</name>
<gene>
    <name evidence="1" type="ORF">A3C67_02355</name>
</gene>
<proteinExistence type="predicted"/>